<dbReference type="PROSITE" id="PS01124">
    <property type="entry name" value="HTH_ARAC_FAMILY_2"/>
    <property type="match status" value="1"/>
</dbReference>
<proteinExistence type="predicted"/>
<dbReference type="RefSeq" id="WP_248480285.1">
    <property type="nucleotide sequence ID" value="NZ_JALPRF010000008.1"/>
</dbReference>
<dbReference type="PANTHER" id="PTHR43280">
    <property type="entry name" value="ARAC-FAMILY TRANSCRIPTIONAL REGULATOR"/>
    <property type="match status" value="1"/>
</dbReference>
<evidence type="ECO:0000256" key="1">
    <source>
        <dbReference type="ARBA" id="ARBA00023015"/>
    </source>
</evidence>
<dbReference type="SMART" id="SM00342">
    <property type="entry name" value="HTH_ARAC"/>
    <property type="match status" value="1"/>
</dbReference>
<evidence type="ECO:0000256" key="3">
    <source>
        <dbReference type="ARBA" id="ARBA00023163"/>
    </source>
</evidence>
<protein>
    <submittedName>
        <fullName evidence="5">Helix-turn-helix transcriptional regulator</fullName>
    </submittedName>
</protein>
<dbReference type="Proteomes" id="UP001202180">
    <property type="component" value="Unassembled WGS sequence"/>
</dbReference>
<evidence type="ECO:0000313" key="5">
    <source>
        <dbReference type="EMBL" id="MCK8495492.1"/>
    </source>
</evidence>
<evidence type="ECO:0000259" key="4">
    <source>
        <dbReference type="PROSITE" id="PS01124"/>
    </source>
</evidence>
<dbReference type="PANTHER" id="PTHR43280:SF32">
    <property type="entry name" value="TRANSCRIPTIONAL REGULATORY PROTEIN"/>
    <property type="match status" value="1"/>
</dbReference>
<keyword evidence="2" id="KW-0238">DNA-binding</keyword>
<feature type="domain" description="HTH araC/xylS-type" evidence="4">
    <location>
        <begin position="197"/>
        <end position="302"/>
    </location>
</feature>
<dbReference type="SUPFAM" id="SSF46689">
    <property type="entry name" value="Homeodomain-like"/>
    <property type="match status" value="1"/>
</dbReference>
<name>A0ABT0HTM5_9BACT</name>
<dbReference type="Pfam" id="PF12833">
    <property type="entry name" value="HTH_18"/>
    <property type="match status" value="1"/>
</dbReference>
<comment type="caution">
    <text evidence="5">The sequence shown here is derived from an EMBL/GenBank/DDBJ whole genome shotgun (WGS) entry which is preliminary data.</text>
</comment>
<evidence type="ECO:0000256" key="2">
    <source>
        <dbReference type="ARBA" id="ARBA00023125"/>
    </source>
</evidence>
<sequence>MKKQSPHPIHSISEQHRILGLPKPVHPLISVFTFDDMDHTRADTRPQTLVLELFCISLKRNVTGKIRYGQGYCDFDEGILFCTAPGQVTSNITDDHKPSGWCVVFHPDLIRGHALDQRIKQYGFFDYAVHEALHLSDQEETLMLSVMTMLRHELNERIDPYSEAVFMAHLDLLLSYAQRFYGRQFMTRKPISHDVLTRLESVLSDYFSHDKALSEGLPSVSYLAEKMNYSDSYLSDLLKTYTGQNAQQHIHRYVIEKAKSLLTQTSLTVSEIGFQLGFDFPQSFSQLFKNKTKVTPLQYRQSFT</sequence>
<keyword evidence="6" id="KW-1185">Reference proteome</keyword>
<dbReference type="Gene3D" id="1.10.10.60">
    <property type="entry name" value="Homeodomain-like"/>
    <property type="match status" value="2"/>
</dbReference>
<evidence type="ECO:0000313" key="6">
    <source>
        <dbReference type="Proteomes" id="UP001202180"/>
    </source>
</evidence>
<gene>
    <name evidence="5" type="ORF">M0L20_26740</name>
</gene>
<keyword evidence="3" id="KW-0804">Transcription</keyword>
<accession>A0ABT0HTM5</accession>
<reference evidence="5 6" key="1">
    <citation type="submission" date="2022-04" db="EMBL/GenBank/DDBJ databases">
        <title>Spirosoma sp. strain RP8 genome sequencing and assembly.</title>
        <authorList>
            <person name="Jung Y."/>
        </authorList>
    </citation>
    <scope>NUCLEOTIDE SEQUENCE [LARGE SCALE GENOMIC DNA]</scope>
    <source>
        <strain evidence="5 6">RP8</strain>
    </source>
</reference>
<dbReference type="EMBL" id="JALPRF010000008">
    <property type="protein sequence ID" value="MCK8495492.1"/>
    <property type="molecule type" value="Genomic_DNA"/>
</dbReference>
<keyword evidence="1" id="KW-0805">Transcription regulation</keyword>
<dbReference type="InterPro" id="IPR018060">
    <property type="entry name" value="HTH_AraC"/>
</dbReference>
<organism evidence="5 6">
    <name type="scientific">Spirosoma liriopis</name>
    <dbReference type="NCBI Taxonomy" id="2937440"/>
    <lineage>
        <taxon>Bacteria</taxon>
        <taxon>Pseudomonadati</taxon>
        <taxon>Bacteroidota</taxon>
        <taxon>Cytophagia</taxon>
        <taxon>Cytophagales</taxon>
        <taxon>Cytophagaceae</taxon>
        <taxon>Spirosoma</taxon>
    </lineage>
</organism>
<dbReference type="InterPro" id="IPR009057">
    <property type="entry name" value="Homeodomain-like_sf"/>
</dbReference>